<dbReference type="Pfam" id="PF00294">
    <property type="entry name" value="PfkB"/>
    <property type="match status" value="2"/>
</dbReference>
<dbReference type="Gene3D" id="3.40.1190.20">
    <property type="match status" value="2"/>
</dbReference>
<keyword evidence="2" id="KW-0418">Kinase</keyword>
<dbReference type="PANTHER" id="PTHR10584:SF166">
    <property type="entry name" value="RIBOKINASE"/>
    <property type="match status" value="1"/>
</dbReference>
<keyword evidence="1" id="KW-0808">Transferase</keyword>
<dbReference type="PANTHER" id="PTHR10584">
    <property type="entry name" value="SUGAR KINASE"/>
    <property type="match status" value="1"/>
</dbReference>
<dbReference type="SUPFAM" id="SSF53613">
    <property type="entry name" value="Ribokinase-like"/>
    <property type="match status" value="1"/>
</dbReference>
<protein>
    <submittedName>
        <fullName evidence="5">Ribokinase</fullName>
    </submittedName>
</protein>
<feature type="domain" description="Carbohydrate kinase PfkB" evidence="3">
    <location>
        <begin position="152"/>
        <end position="219"/>
    </location>
</feature>
<evidence type="ECO:0000313" key="4">
    <source>
        <dbReference type="Proteomes" id="UP000095283"/>
    </source>
</evidence>
<reference evidence="5" key="1">
    <citation type="submission" date="2016-11" db="UniProtKB">
        <authorList>
            <consortium name="WormBaseParasite"/>
        </authorList>
    </citation>
    <scope>IDENTIFICATION</scope>
</reference>
<evidence type="ECO:0000313" key="5">
    <source>
        <dbReference type="WBParaSite" id="Hba_09875"/>
    </source>
</evidence>
<evidence type="ECO:0000256" key="1">
    <source>
        <dbReference type="ARBA" id="ARBA00022679"/>
    </source>
</evidence>
<evidence type="ECO:0000259" key="3">
    <source>
        <dbReference type="Pfam" id="PF00294"/>
    </source>
</evidence>
<evidence type="ECO:0000256" key="2">
    <source>
        <dbReference type="ARBA" id="ARBA00022777"/>
    </source>
</evidence>
<dbReference type="Proteomes" id="UP000095283">
    <property type="component" value="Unplaced"/>
</dbReference>
<dbReference type="InterPro" id="IPR002139">
    <property type="entry name" value="Ribo/fructo_kinase"/>
</dbReference>
<dbReference type="WBParaSite" id="Hba_09875">
    <property type="protein sequence ID" value="Hba_09875"/>
    <property type="gene ID" value="Hba_09875"/>
</dbReference>
<name>A0A1I7WXM3_HETBA</name>
<accession>A0A1I7WXM3</accession>
<keyword evidence="4" id="KW-1185">Reference proteome</keyword>
<dbReference type="PRINTS" id="PR00990">
    <property type="entry name" value="RIBOKINASE"/>
</dbReference>
<dbReference type="GO" id="GO:0005829">
    <property type="term" value="C:cytosol"/>
    <property type="evidence" value="ECO:0007669"/>
    <property type="project" value="TreeGrafter"/>
</dbReference>
<dbReference type="GO" id="GO:0006796">
    <property type="term" value="P:phosphate-containing compound metabolic process"/>
    <property type="evidence" value="ECO:0007669"/>
    <property type="project" value="UniProtKB-ARBA"/>
</dbReference>
<dbReference type="AlphaFoldDB" id="A0A1I7WXM3"/>
<feature type="domain" description="Carbohydrate kinase PfkB" evidence="3">
    <location>
        <begin position="17"/>
        <end position="136"/>
    </location>
</feature>
<dbReference type="GO" id="GO:0016301">
    <property type="term" value="F:kinase activity"/>
    <property type="evidence" value="ECO:0007669"/>
    <property type="project" value="UniProtKB-KW"/>
</dbReference>
<sequence>MTICEDFDGYLSYTPHFPRPGESVRGTSFIAAGGGKGANQAVAAARLGANVTLIGRVGNDMFGDVNIDRLRSNGVNVDKVEKSTTSTTATATITVNEQVVTLGANLEMDEYAAERHESEIVGAGLVLAQAEICPQGNRRIFEFARKYGIDIICTNENEIQHIEVEKVSAIDTTGAGDCFCGSLSVFILRGLPLSSAVHRAAAIATLSVQKKGAQSSYWTKEEIAKDYGHLLE</sequence>
<organism evidence="4 5">
    <name type="scientific">Heterorhabditis bacteriophora</name>
    <name type="common">Entomopathogenic nematode worm</name>
    <dbReference type="NCBI Taxonomy" id="37862"/>
    <lineage>
        <taxon>Eukaryota</taxon>
        <taxon>Metazoa</taxon>
        <taxon>Ecdysozoa</taxon>
        <taxon>Nematoda</taxon>
        <taxon>Chromadorea</taxon>
        <taxon>Rhabditida</taxon>
        <taxon>Rhabditina</taxon>
        <taxon>Rhabditomorpha</taxon>
        <taxon>Strongyloidea</taxon>
        <taxon>Heterorhabditidae</taxon>
        <taxon>Heterorhabditis</taxon>
    </lineage>
</organism>
<dbReference type="InterPro" id="IPR029056">
    <property type="entry name" value="Ribokinase-like"/>
</dbReference>
<proteinExistence type="predicted"/>
<dbReference type="InterPro" id="IPR011611">
    <property type="entry name" value="PfkB_dom"/>
</dbReference>